<keyword evidence="2" id="KW-1185">Reference proteome</keyword>
<gene>
    <name evidence="1" type="ORF">BO71DRAFT_415769</name>
</gene>
<evidence type="ECO:0000313" key="1">
    <source>
        <dbReference type="EMBL" id="PYH99043.1"/>
    </source>
</evidence>
<dbReference type="AlphaFoldDB" id="A0A319E623"/>
<organism evidence="1 2">
    <name type="scientific">Aspergillus ellipticus CBS 707.79</name>
    <dbReference type="NCBI Taxonomy" id="1448320"/>
    <lineage>
        <taxon>Eukaryota</taxon>
        <taxon>Fungi</taxon>
        <taxon>Dikarya</taxon>
        <taxon>Ascomycota</taxon>
        <taxon>Pezizomycotina</taxon>
        <taxon>Eurotiomycetes</taxon>
        <taxon>Eurotiomycetidae</taxon>
        <taxon>Eurotiales</taxon>
        <taxon>Aspergillaceae</taxon>
        <taxon>Aspergillus</taxon>
        <taxon>Aspergillus subgen. Circumdati</taxon>
    </lineage>
</organism>
<protein>
    <submittedName>
        <fullName evidence="1">Uncharacterized protein</fullName>
    </submittedName>
</protein>
<accession>A0A319E623</accession>
<proteinExistence type="predicted"/>
<reference evidence="1 2" key="1">
    <citation type="submission" date="2018-02" db="EMBL/GenBank/DDBJ databases">
        <title>The genomes of Aspergillus section Nigri reveals drivers in fungal speciation.</title>
        <authorList>
            <consortium name="DOE Joint Genome Institute"/>
            <person name="Vesth T.C."/>
            <person name="Nybo J."/>
            <person name="Theobald S."/>
            <person name="Brandl J."/>
            <person name="Frisvad J.C."/>
            <person name="Nielsen K.F."/>
            <person name="Lyhne E.K."/>
            <person name="Kogle M.E."/>
            <person name="Kuo A."/>
            <person name="Riley R."/>
            <person name="Clum A."/>
            <person name="Nolan M."/>
            <person name="Lipzen A."/>
            <person name="Salamov A."/>
            <person name="Henrissat B."/>
            <person name="Wiebenga A."/>
            <person name="De vries R.P."/>
            <person name="Grigoriev I.V."/>
            <person name="Mortensen U.H."/>
            <person name="Andersen M.R."/>
            <person name="Baker S.E."/>
        </authorList>
    </citation>
    <scope>NUCLEOTIDE SEQUENCE [LARGE SCALE GENOMIC DNA]</scope>
    <source>
        <strain evidence="1 2">CBS 707.79</strain>
    </source>
</reference>
<dbReference type="Proteomes" id="UP000247810">
    <property type="component" value="Unassembled WGS sequence"/>
</dbReference>
<dbReference type="VEuPathDB" id="FungiDB:BO71DRAFT_415769"/>
<evidence type="ECO:0000313" key="2">
    <source>
        <dbReference type="Proteomes" id="UP000247810"/>
    </source>
</evidence>
<dbReference type="EMBL" id="KZ825805">
    <property type="protein sequence ID" value="PYH99043.1"/>
    <property type="molecule type" value="Genomic_DNA"/>
</dbReference>
<dbReference type="OrthoDB" id="4509242at2759"/>
<sequence length="211" mass="22887">MASLSTNWYLRDTAAGRLQLPDYEIDDEGDIYLYYGEVFCRVPECSKANHNYKYTNNLRTHIETHDDVSLSAGNVGGRASQKIIDEAIKFYKRLYGGVEPGTTTTPAPPASSPPSSAISPAATAVYDPVSPSTTGASILPVLPVKKDGTVHVTNMRAAVAKMGHKIPCESCSTRTACCKDINLCDFFIFFDCGDMHPRAAIVEPEEEGETA</sequence>
<name>A0A319E623_9EURO</name>